<dbReference type="PROSITE" id="PS50994">
    <property type="entry name" value="INTEGRASE"/>
    <property type="match status" value="1"/>
</dbReference>
<protein>
    <submittedName>
        <fullName evidence="2">Integrase core domain protein</fullName>
    </submittedName>
</protein>
<proteinExistence type="predicted"/>
<dbReference type="Gene3D" id="3.30.420.10">
    <property type="entry name" value="Ribonuclease H-like superfamily/Ribonuclease H"/>
    <property type="match status" value="1"/>
</dbReference>
<gene>
    <name evidence="2" type="ORF">LEP1GSC131_2055</name>
</gene>
<dbReference type="PANTHER" id="PTHR35004:SF7">
    <property type="entry name" value="INTEGRASE PROTEIN"/>
    <property type="match status" value="1"/>
</dbReference>
<evidence type="ECO:0000259" key="1">
    <source>
        <dbReference type="PROSITE" id="PS50994"/>
    </source>
</evidence>
<dbReference type="PANTHER" id="PTHR35004">
    <property type="entry name" value="TRANSPOSASE RV3428C-RELATED"/>
    <property type="match status" value="1"/>
</dbReference>
<organism evidence="2 3">
    <name type="scientific">Leptospira kirschneri str. 200802841</name>
    <dbReference type="NCBI Taxonomy" id="1193047"/>
    <lineage>
        <taxon>Bacteria</taxon>
        <taxon>Pseudomonadati</taxon>
        <taxon>Spirochaetota</taxon>
        <taxon>Spirochaetia</taxon>
        <taxon>Leptospirales</taxon>
        <taxon>Leptospiraceae</taxon>
        <taxon>Leptospira</taxon>
    </lineage>
</organism>
<dbReference type="SUPFAM" id="SSF53098">
    <property type="entry name" value="Ribonuclease H-like"/>
    <property type="match status" value="1"/>
</dbReference>
<dbReference type="GO" id="GO:0015074">
    <property type="term" value="P:DNA integration"/>
    <property type="evidence" value="ECO:0007669"/>
    <property type="project" value="InterPro"/>
</dbReference>
<dbReference type="InterPro" id="IPR012337">
    <property type="entry name" value="RNaseH-like_sf"/>
</dbReference>
<dbReference type="Proteomes" id="UP000006339">
    <property type="component" value="Unassembled WGS sequence"/>
</dbReference>
<dbReference type="InterPro" id="IPR001584">
    <property type="entry name" value="Integrase_cat-core"/>
</dbReference>
<keyword evidence="3" id="KW-1185">Reference proteome</keyword>
<accession>A0A828XVP4</accession>
<dbReference type="RefSeq" id="WP_004770530.1">
    <property type="nucleotide sequence ID" value="NZ_AKWH02000041.1"/>
</dbReference>
<dbReference type="EMBL" id="AKWH02000041">
    <property type="protein sequence ID" value="EKO51254.1"/>
    <property type="molecule type" value="Genomic_DNA"/>
</dbReference>
<feature type="domain" description="Integrase catalytic" evidence="1">
    <location>
        <begin position="168"/>
        <end position="361"/>
    </location>
</feature>
<dbReference type="AlphaFoldDB" id="A0A828XVP4"/>
<dbReference type="GO" id="GO:0003676">
    <property type="term" value="F:nucleic acid binding"/>
    <property type="evidence" value="ECO:0007669"/>
    <property type="project" value="InterPro"/>
</dbReference>
<sequence>MRQLDPDLFYEFYSAWKEAPSKFSKGEMMRKAASAFGLSEDAIRRRFEKYNIGSELAVVSGQKKSTRKSNLNPERRDLRETEAKIIAEIVYSNLSGKNPKPLSMKLALRRARNSGQIQLPWTESTANRWLNRLGLGRHEMQSEEASRTWNEPYSNSTHMVDASVAARYFLNPRGKIERRWFLDDKDEETAMLKDGLIKVWIYSLVDVFSKVFFLWAYGGKAITPGAKHRGENTTDYFDFFKRAWLPKFDRRNPFEGTPEYLYHDKGSGLKGAKNALTRLGGIIVRTHTPGRPKAKGPVERRIGIYKNIIEPAIDGKKFADLNELNDFLTLYTIHENQISGRFELWLEGTKEKPVKRITEQNFYDATVTFDKRVVNNYGCIEYRNHSYGVALDLVGQDVTLFRDRDGNIVAEDKLGNLYICNPDGARSISQHTGFQTQSSNTWLITDRMRLRDEIRKGAKKQRKIFTIDDLFPQSELENLRYFPANAVPVETPATMAPSEFTDLESAWSYIERRLLIYRSEMPVQLFEAVQGRLNSSLALKGSITNQEIYELLNILNNIDFESNDSKESAE</sequence>
<name>A0A828XVP4_9LEPT</name>
<comment type="caution">
    <text evidence="2">The sequence shown here is derived from an EMBL/GenBank/DDBJ whole genome shotgun (WGS) entry which is preliminary data.</text>
</comment>
<dbReference type="InterPro" id="IPR036397">
    <property type="entry name" value="RNaseH_sf"/>
</dbReference>
<evidence type="ECO:0000313" key="2">
    <source>
        <dbReference type="EMBL" id="EKO51254.1"/>
    </source>
</evidence>
<evidence type="ECO:0000313" key="3">
    <source>
        <dbReference type="Proteomes" id="UP000006339"/>
    </source>
</evidence>
<reference evidence="2" key="1">
    <citation type="submission" date="2012-10" db="EMBL/GenBank/DDBJ databases">
        <authorList>
            <person name="Harkins D.M."/>
            <person name="Durkin A.S."/>
            <person name="Brinkac L.M."/>
            <person name="Selengut J.D."/>
            <person name="Sanka R."/>
            <person name="DePew J."/>
            <person name="Purushe J."/>
            <person name="Picardeau M."/>
            <person name="Werts C."/>
            <person name="Goarant C."/>
            <person name="Vinetz J.M."/>
            <person name="Sutton G.G."/>
            <person name="Nelson W.C."/>
            <person name="Fouts D.E."/>
        </authorList>
    </citation>
    <scope>NUCLEOTIDE SEQUENCE [LARGE SCALE GENOMIC DNA]</scope>
    <source>
        <strain evidence="2">200802841</strain>
    </source>
</reference>